<evidence type="ECO:0000313" key="2">
    <source>
        <dbReference type="EMBL" id="GAP87932.1"/>
    </source>
</evidence>
<protein>
    <submittedName>
        <fullName evidence="2">Uncharacterized protein</fullName>
    </submittedName>
</protein>
<keyword evidence="3" id="KW-1185">Reference proteome</keyword>
<feature type="compositionally biased region" description="Basic and acidic residues" evidence="1">
    <location>
        <begin position="259"/>
        <end position="268"/>
    </location>
</feature>
<feature type="region of interest" description="Disordered" evidence="1">
    <location>
        <begin position="235"/>
        <end position="276"/>
    </location>
</feature>
<feature type="region of interest" description="Disordered" evidence="1">
    <location>
        <begin position="44"/>
        <end position="106"/>
    </location>
</feature>
<sequence length="276" mass="31955">MVPGRWILEAAARTTNIVPIATIDMRTDPIEYDAAWEATRSRLSNRFYQPPPPPYVSREDYHGPSGQGEVGESVLFTHRDRPAEPSGRISPPNPSKPSNDHQPSDLDMLSFTKWLKQHMRNNSTPGKDTDLAVRLFHNVSDFVIMYGEFKGICKSSQQNDSETKDHYKKGQDIRQFFYSISDRYMDPFRKRDHPDQKTKTKAQEDLKKMFSEDHDKWDGFLWHVLQWIAHRRHLVAPPRPKPTKDSEATKDSGPTPRLEPARHVRDTHGQATLRTR</sequence>
<reference evidence="2" key="1">
    <citation type="submission" date="2016-03" db="EMBL/GenBank/DDBJ databases">
        <title>Draft genome sequence of Rosellinia necatrix.</title>
        <authorList>
            <person name="Kanematsu S."/>
        </authorList>
    </citation>
    <scope>NUCLEOTIDE SEQUENCE [LARGE SCALE GENOMIC DNA]</scope>
    <source>
        <strain evidence="2">W97</strain>
    </source>
</reference>
<organism evidence="2">
    <name type="scientific">Rosellinia necatrix</name>
    <name type="common">White root-rot fungus</name>
    <dbReference type="NCBI Taxonomy" id="77044"/>
    <lineage>
        <taxon>Eukaryota</taxon>
        <taxon>Fungi</taxon>
        <taxon>Dikarya</taxon>
        <taxon>Ascomycota</taxon>
        <taxon>Pezizomycotina</taxon>
        <taxon>Sordariomycetes</taxon>
        <taxon>Xylariomycetidae</taxon>
        <taxon>Xylariales</taxon>
        <taxon>Xylariaceae</taxon>
        <taxon>Rosellinia</taxon>
    </lineage>
</organism>
<dbReference type="EMBL" id="DF977461">
    <property type="protein sequence ID" value="GAP87932.1"/>
    <property type="molecule type" value="Genomic_DNA"/>
</dbReference>
<proteinExistence type="predicted"/>
<gene>
    <name evidence="2" type="ORF">SAMD00023353_1600670</name>
</gene>
<accession>A0A1W2TIE1</accession>
<evidence type="ECO:0000256" key="1">
    <source>
        <dbReference type="SAM" id="MobiDB-lite"/>
    </source>
</evidence>
<dbReference type="OrthoDB" id="4751130at2759"/>
<dbReference type="Proteomes" id="UP000054516">
    <property type="component" value="Unassembled WGS sequence"/>
</dbReference>
<name>A0A1W2TIE1_ROSNE</name>
<evidence type="ECO:0000313" key="3">
    <source>
        <dbReference type="Proteomes" id="UP000054516"/>
    </source>
</evidence>
<dbReference type="AlphaFoldDB" id="A0A1W2TIE1"/>